<organism evidence="9 10">
    <name type="scientific">Erysiphe pulchra</name>
    <dbReference type="NCBI Taxonomy" id="225359"/>
    <lineage>
        <taxon>Eukaryota</taxon>
        <taxon>Fungi</taxon>
        <taxon>Dikarya</taxon>
        <taxon>Ascomycota</taxon>
        <taxon>Pezizomycotina</taxon>
        <taxon>Leotiomycetes</taxon>
        <taxon>Erysiphales</taxon>
        <taxon>Erysiphaceae</taxon>
        <taxon>Erysiphe</taxon>
    </lineage>
</organism>
<dbReference type="Pfam" id="PF04106">
    <property type="entry name" value="ATG5_UblB"/>
    <property type="match status" value="1"/>
</dbReference>
<keyword evidence="10" id="KW-1185">Reference proteome</keyword>
<dbReference type="GO" id="GO:0005776">
    <property type="term" value="C:autophagosome"/>
    <property type="evidence" value="ECO:0007669"/>
    <property type="project" value="TreeGrafter"/>
</dbReference>
<evidence type="ECO:0000256" key="5">
    <source>
        <dbReference type="ARBA" id="ARBA00023006"/>
    </source>
</evidence>
<evidence type="ECO:0000256" key="2">
    <source>
        <dbReference type="ARBA" id="ARBA00006910"/>
    </source>
</evidence>
<proteinExistence type="inferred from homology"/>
<keyword evidence="5 6" id="KW-0072">Autophagy</keyword>
<reference evidence="9 10" key="1">
    <citation type="submission" date="2017-10" db="EMBL/GenBank/DDBJ databases">
        <title>Development of genomic resources for the powdery mildew, Erysiphe pulchra.</title>
        <authorList>
            <person name="Wadl P.A."/>
            <person name="Mack B.M."/>
            <person name="Moore G."/>
            <person name="Beltz S.B."/>
        </authorList>
    </citation>
    <scope>NUCLEOTIDE SEQUENCE [LARGE SCALE GENOMIC DNA]</scope>
    <source>
        <strain evidence="9">Cflorida</strain>
    </source>
</reference>
<protein>
    <recommendedName>
        <fullName evidence="6">Autophagy protein 5</fullName>
    </recommendedName>
</protein>
<comment type="similarity">
    <text evidence="2 6">Belongs to the ATG5 family.</text>
</comment>
<dbReference type="Pfam" id="PF20637">
    <property type="entry name" value="ATG5_HBR"/>
    <property type="match status" value="1"/>
</dbReference>
<feature type="domain" description="Autophagy protein ATG5 alpha-helical bundle region" evidence="8">
    <location>
        <begin position="55"/>
        <end position="97"/>
    </location>
</feature>
<dbReference type="Proteomes" id="UP000237438">
    <property type="component" value="Unassembled WGS sequence"/>
</dbReference>
<dbReference type="Gene3D" id="3.10.20.90">
    <property type="entry name" value="Phosphatidylinositol 3-kinase Catalytic Subunit, Chain A, domain 1"/>
    <property type="match status" value="1"/>
</dbReference>
<dbReference type="InterPro" id="IPR007239">
    <property type="entry name" value="Atg5"/>
</dbReference>
<evidence type="ECO:0000256" key="3">
    <source>
        <dbReference type="ARBA" id="ARBA00022499"/>
    </source>
</evidence>
<keyword evidence="6" id="KW-0472">Membrane</keyword>
<feature type="domain" description="Autophagy protein ATG5 UblB" evidence="7">
    <location>
        <begin position="133"/>
        <end position="226"/>
    </location>
</feature>
<dbReference type="InterPro" id="IPR048318">
    <property type="entry name" value="ATG5_UblB"/>
</dbReference>
<dbReference type="GO" id="GO:0034045">
    <property type="term" value="C:phagophore assembly site membrane"/>
    <property type="evidence" value="ECO:0007669"/>
    <property type="project" value="UniProtKB-SubCell"/>
</dbReference>
<dbReference type="EMBL" id="PEDP01000243">
    <property type="protein sequence ID" value="POS86826.1"/>
    <property type="molecule type" value="Genomic_DNA"/>
</dbReference>
<dbReference type="GO" id="GO:0061908">
    <property type="term" value="C:phagophore"/>
    <property type="evidence" value="ECO:0007669"/>
    <property type="project" value="TreeGrafter"/>
</dbReference>
<dbReference type="PANTHER" id="PTHR13040">
    <property type="entry name" value="AUTOPHAGY PROTEIN 5"/>
    <property type="match status" value="1"/>
</dbReference>
<keyword evidence="4 6" id="KW-0832">Ubl conjugation</keyword>
<evidence type="ECO:0000256" key="1">
    <source>
        <dbReference type="ARBA" id="ARBA00004623"/>
    </source>
</evidence>
<dbReference type="PANTHER" id="PTHR13040:SF2">
    <property type="entry name" value="AUTOPHAGY PROTEIN 5"/>
    <property type="match status" value="1"/>
</dbReference>
<dbReference type="Gene3D" id="1.10.246.190">
    <property type="entry name" value="Autophagy protein Apg5, helix rich domain"/>
    <property type="match status" value="1"/>
</dbReference>
<dbReference type="GO" id="GO:0006995">
    <property type="term" value="P:cellular response to nitrogen starvation"/>
    <property type="evidence" value="ECO:0007669"/>
    <property type="project" value="TreeGrafter"/>
</dbReference>
<name>A0A2S4PXT0_9PEZI</name>
<evidence type="ECO:0000256" key="6">
    <source>
        <dbReference type="RuleBase" id="RU361202"/>
    </source>
</evidence>
<dbReference type="GO" id="GO:0000422">
    <property type="term" value="P:autophagy of mitochondrion"/>
    <property type="evidence" value="ECO:0007669"/>
    <property type="project" value="TreeGrafter"/>
</dbReference>
<evidence type="ECO:0000313" key="9">
    <source>
        <dbReference type="EMBL" id="POS86826.1"/>
    </source>
</evidence>
<comment type="subunit">
    <text evidence="6">Conjugated with ATG12.</text>
</comment>
<keyword evidence="6" id="KW-0813">Transport</keyword>
<comment type="function">
    <text evidence="6">Involved in cytoplasm to vacuole transport (Cvt) and autophagic vesicle formation.</text>
</comment>
<dbReference type="InterPro" id="IPR048940">
    <property type="entry name" value="ATG5_HBR"/>
</dbReference>
<dbReference type="STRING" id="225359.A0A2S4PXT0"/>
<dbReference type="GO" id="GO:0034274">
    <property type="term" value="C:Atg12-Atg5-Atg16 complex"/>
    <property type="evidence" value="ECO:0007669"/>
    <property type="project" value="TreeGrafter"/>
</dbReference>
<dbReference type="GO" id="GO:0044233">
    <property type="term" value="C:mitochondria-associated endoplasmic reticulum membrane contact site"/>
    <property type="evidence" value="ECO:0007669"/>
    <property type="project" value="TreeGrafter"/>
</dbReference>
<evidence type="ECO:0000259" key="8">
    <source>
        <dbReference type="Pfam" id="PF20637"/>
    </source>
</evidence>
<comment type="caution">
    <text evidence="9">The sequence shown here is derived from an EMBL/GenBank/DDBJ whole genome shotgun (WGS) entry which is preliminary data.</text>
</comment>
<comment type="subcellular location">
    <subcellularLocation>
        <location evidence="1 6">Preautophagosomal structure membrane</location>
        <topology evidence="1 6">Peripheral membrane protein</topology>
    </subcellularLocation>
</comment>
<dbReference type="OrthoDB" id="272162at2759"/>
<evidence type="ECO:0000259" key="7">
    <source>
        <dbReference type="Pfam" id="PF04106"/>
    </source>
</evidence>
<dbReference type="GO" id="GO:0019776">
    <property type="term" value="F:Atg8-family ligase activity"/>
    <property type="evidence" value="ECO:0007669"/>
    <property type="project" value="TreeGrafter"/>
</dbReference>
<dbReference type="InterPro" id="IPR042526">
    <property type="entry name" value="Atg5_HR"/>
</dbReference>
<dbReference type="GO" id="GO:0034727">
    <property type="term" value="P:piecemeal microautophagy of the nucleus"/>
    <property type="evidence" value="ECO:0007669"/>
    <property type="project" value="TreeGrafter"/>
</dbReference>
<dbReference type="AlphaFoldDB" id="A0A2S4PXT0"/>
<evidence type="ECO:0000256" key="4">
    <source>
        <dbReference type="ARBA" id="ARBA00022843"/>
    </source>
</evidence>
<evidence type="ECO:0000313" key="10">
    <source>
        <dbReference type="Proteomes" id="UP000237438"/>
    </source>
</evidence>
<gene>
    <name evidence="9" type="ORF">EPUL_001023</name>
</gene>
<accession>A0A2S4PXT0</accession>
<keyword evidence="3 6" id="KW-1017">Isopeptide bond</keyword>
<sequence length="231" mass="25624">MVEEEASVSDGIVSATSFSYEGILLKNLPVGLLYDLYQPQLPWQISLGNGPLYEMHDTFINSVKEADFIRNGTAKGIMSMSKDDSTQLWNSVQDSKYRLSAFWISSTDFKPDDFRTFHKIHQMLLNPPTPLKHIPLRLYVPSVPSATTGLGSFKIIQMLIQPMTTSHEVQSMGSALSLILPSLFPSPGKAILAEPILHGAPVPLHAPLIELMREAAFADGWLHMCIRMLDG</sequence>